<feature type="domain" description="Methyltransferase type 11" evidence="1">
    <location>
        <begin position="8"/>
        <end position="83"/>
    </location>
</feature>
<organism evidence="2 3">
    <name type="scientific">Nonomuraea roseoviolacea subsp. carminata</name>
    <dbReference type="NCBI Taxonomy" id="160689"/>
    <lineage>
        <taxon>Bacteria</taxon>
        <taxon>Bacillati</taxon>
        <taxon>Actinomycetota</taxon>
        <taxon>Actinomycetes</taxon>
        <taxon>Streptosporangiales</taxon>
        <taxon>Streptosporangiaceae</taxon>
        <taxon>Nonomuraea</taxon>
    </lineage>
</organism>
<dbReference type="GO" id="GO:0008168">
    <property type="term" value="F:methyltransferase activity"/>
    <property type="evidence" value="ECO:0007669"/>
    <property type="project" value="UniProtKB-KW"/>
</dbReference>
<evidence type="ECO:0000313" key="3">
    <source>
        <dbReference type="Proteomes" id="UP001320766"/>
    </source>
</evidence>
<evidence type="ECO:0000259" key="1">
    <source>
        <dbReference type="Pfam" id="PF08241"/>
    </source>
</evidence>
<dbReference type="Pfam" id="PF08241">
    <property type="entry name" value="Methyltransf_11"/>
    <property type="match status" value="1"/>
</dbReference>
<dbReference type="EMBL" id="JAMZEC010000001">
    <property type="protein sequence ID" value="MCP2345659.1"/>
    <property type="molecule type" value="Genomic_DNA"/>
</dbReference>
<accession>A0ABT1JV84</accession>
<sequence>MAREPAFTGYRVRGVEPSPELRAAARSRFPCLDVRPGTAYATGEPDSSHDVVMASFLFIHLRSPDLALLELARVLRPGGLLYVVDVNDATFTGPEPILRMVEAHDHHYPGDRTILTELPRRAREFGLELEDRHVTTVRNTGGPEPVLVRDEILLGVREGWGLLAFMRAQEASARLFDEAQEHYFRTGCEISVSIETHVYRKPPGHHR</sequence>
<dbReference type="InterPro" id="IPR029063">
    <property type="entry name" value="SAM-dependent_MTases_sf"/>
</dbReference>
<keyword evidence="2" id="KW-0808">Transferase</keyword>
<name>A0ABT1JV84_9ACTN</name>
<gene>
    <name evidence="2" type="ORF">HD595_001781</name>
</gene>
<dbReference type="Proteomes" id="UP001320766">
    <property type="component" value="Unassembled WGS sequence"/>
</dbReference>
<dbReference type="GO" id="GO:0032259">
    <property type="term" value="P:methylation"/>
    <property type="evidence" value="ECO:0007669"/>
    <property type="project" value="UniProtKB-KW"/>
</dbReference>
<dbReference type="SUPFAM" id="SSF53335">
    <property type="entry name" value="S-adenosyl-L-methionine-dependent methyltransferases"/>
    <property type="match status" value="1"/>
</dbReference>
<comment type="caution">
    <text evidence="2">The sequence shown here is derived from an EMBL/GenBank/DDBJ whole genome shotgun (WGS) entry which is preliminary data.</text>
</comment>
<evidence type="ECO:0000313" key="2">
    <source>
        <dbReference type="EMBL" id="MCP2345659.1"/>
    </source>
</evidence>
<proteinExistence type="predicted"/>
<dbReference type="CDD" id="cd02440">
    <property type="entry name" value="AdoMet_MTases"/>
    <property type="match status" value="1"/>
</dbReference>
<dbReference type="InterPro" id="IPR013216">
    <property type="entry name" value="Methyltransf_11"/>
</dbReference>
<dbReference type="RefSeq" id="WP_253767407.1">
    <property type="nucleotide sequence ID" value="NZ_BAAAVE010000052.1"/>
</dbReference>
<dbReference type="Gene3D" id="3.40.50.150">
    <property type="entry name" value="Vaccinia Virus protein VP39"/>
    <property type="match status" value="1"/>
</dbReference>
<keyword evidence="3" id="KW-1185">Reference proteome</keyword>
<keyword evidence="2" id="KW-0489">Methyltransferase</keyword>
<reference evidence="2 3" key="1">
    <citation type="submission" date="2022-06" db="EMBL/GenBank/DDBJ databases">
        <title>Sequencing the genomes of 1000 actinobacteria strains.</title>
        <authorList>
            <person name="Klenk H.-P."/>
        </authorList>
    </citation>
    <scope>NUCLEOTIDE SEQUENCE [LARGE SCALE GENOMIC DNA]</scope>
    <source>
        <strain evidence="2 3">DSM 44170</strain>
    </source>
</reference>
<protein>
    <submittedName>
        <fullName evidence="2">SAM-dependent methyltransferase</fullName>
    </submittedName>
</protein>